<keyword evidence="4" id="KW-0808">Transferase</keyword>
<evidence type="ECO:0000256" key="6">
    <source>
        <dbReference type="ARBA" id="ARBA00047949"/>
    </source>
</evidence>
<dbReference type="InterPro" id="IPR042081">
    <property type="entry name" value="RNA_2'-PTrans_C"/>
</dbReference>
<reference evidence="8 9" key="1">
    <citation type="journal article" date="2015" name="Sci. Rep.">
        <title>Chromosome-level genome map provides insights into diverse defense mechanisms in the medicinal fungus Ganoderma sinense.</title>
        <authorList>
            <person name="Zhu Y."/>
            <person name="Xu J."/>
            <person name="Sun C."/>
            <person name="Zhou S."/>
            <person name="Xu H."/>
            <person name="Nelson D.R."/>
            <person name="Qian J."/>
            <person name="Song J."/>
            <person name="Luo H."/>
            <person name="Xiang L."/>
            <person name="Li Y."/>
            <person name="Xu Z."/>
            <person name="Ji A."/>
            <person name="Wang L."/>
            <person name="Lu S."/>
            <person name="Hayward A."/>
            <person name="Sun W."/>
            <person name="Li X."/>
            <person name="Schwartz D.C."/>
            <person name="Wang Y."/>
            <person name="Chen S."/>
        </authorList>
    </citation>
    <scope>NUCLEOTIDE SEQUENCE [LARGE SCALE GENOMIC DNA]</scope>
    <source>
        <strain evidence="8 9">ZZ0214-1</strain>
    </source>
</reference>
<evidence type="ECO:0000256" key="1">
    <source>
        <dbReference type="ARBA" id="ARBA00003343"/>
    </source>
</evidence>
<feature type="compositionally biased region" description="Basic and acidic residues" evidence="7">
    <location>
        <begin position="23"/>
        <end position="39"/>
    </location>
</feature>
<dbReference type="EC" id="2.7.1.160" evidence="3"/>
<feature type="region of interest" description="Disordered" evidence="7">
    <location>
        <begin position="1"/>
        <end position="54"/>
    </location>
</feature>
<dbReference type="Pfam" id="PF01885">
    <property type="entry name" value="PTS_2-RNA"/>
    <property type="match status" value="1"/>
</dbReference>
<keyword evidence="5" id="KW-0520">NAD</keyword>
<comment type="similarity">
    <text evidence="2">Belongs to the KptA/TPT1 family.</text>
</comment>
<evidence type="ECO:0000313" key="9">
    <source>
        <dbReference type="Proteomes" id="UP000230002"/>
    </source>
</evidence>
<organism evidence="8 9">
    <name type="scientific">Ganoderma sinense ZZ0214-1</name>
    <dbReference type="NCBI Taxonomy" id="1077348"/>
    <lineage>
        <taxon>Eukaryota</taxon>
        <taxon>Fungi</taxon>
        <taxon>Dikarya</taxon>
        <taxon>Basidiomycota</taxon>
        <taxon>Agaricomycotina</taxon>
        <taxon>Agaricomycetes</taxon>
        <taxon>Polyporales</taxon>
        <taxon>Polyporaceae</taxon>
        <taxon>Ganoderma</taxon>
    </lineage>
</organism>
<proteinExistence type="inferred from homology"/>
<dbReference type="InterPro" id="IPR002745">
    <property type="entry name" value="Ptrans_KptA/Tpt1"/>
</dbReference>
<evidence type="ECO:0000256" key="4">
    <source>
        <dbReference type="ARBA" id="ARBA00022679"/>
    </source>
</evidence>
<dbReference type="PANTHER" id="PTHR12684:SF2">
    <property type="entry name" value="TRNA 2'-PHOSPHOTRANSFERASE 1"/>
    <property type="match status" value="1"/>
</dbReference>
<sequence length="322" mass="34620">MSSTDADMLQDRQERRQAKKDRKRQEPRQHTSGHSKGEGGRGGGSAKLRGLPKDSHDVRISKTLSWILRHGSQSEGLAMRPDGYVRVDELLARPKLRELSLAALQKIVESDSKNRYNLVFEADPKGGHETWWIRANQGHSIKSVALDLEPIGCHADIPSGIAVHGTNKHAWQSIEHQGLSKMTRNHIHLAQGVAGSGIISGMRSSSQILIFINVQKALDAGIKFYLSDNGVVLTAGNDQGFLPPEFFSRVETADRKPLSGWDGPEGVPATSSDAKPPMTDDTISSQSAAGGTAGTDGGLQSAIAANVDGVEGLEKKVKATTL</sequence>
<evidence type="ECO:0000256" key="2">
    <source>
        <dbReference type="ARBA" id="ARBA00009836"/>
    </source>
</evidence>
<dbReference type="Gene3D" id="3.20.170.30">
    <property type="match status" value="1"/>
</dbReference>
<name>A0A2G8RUK0_9APHY</name>
<comment type="function">
    <text evidence="1">Catalyzes the last step of tRNA splicing, the transfer of the splice junction 2'-phosphate from ligated tRNA to NAD to produce ADP-ribose 1''-2'' cyclic phosphate.</text>
</comment>
<dbReference type="STRING" id="1077348.A0A2G8RUK0"/>
<evidence type="ECO:0000256" key="5">
    <source>
        <dbReference type="ARBA" id="ARBA00023027"/>
    </source>
</evidence>
<dbReference type="SUPFAM" id="SSF56399">
    <property type="entry name" value="ADP-ribosylation"/>
    <property type="match status" value="1"/>
</dbReference>
<comment type="catalytic activity">
    <reaction evidence="6">
        <text>2'-phospho-[ligated tRNA] + NAD(+) = mature tRNA + ADP-alpha-D-ribose 1'',2''-cyclic phosphate + nicotinamide</text>
        <dbReference type="Rhea" id="RHEA:23324"/>
        <dbReference type="Rhea" id="RHEA-COMP:11106"/>
        <dbReference type="Rhea" id="RHEA-COMP:11107"/>
        <dbReference type="ChEBI" id="CHEBI:17154"/>
        <dbReference type="ChEBI" id="CHEBI:57540"/>
        <dbReference type="ChEBI" id="CHEBI:76596"/>
        <dbReference type="ChEBI" id="CHEBI:82883"/>
        <dbReference type="ChEBI" id="CHEBI:85027"/>
        <dbReference type="EC" id="2.7.1.160"/>
    </reaction>
</comment>
<evidence type="ECO:0000256" key="3">
    <source>
        <dbReference type="ARBA" id="ARBA00012007"/>
    </source>
</evidence>
<gene>
    <name evidence="8" type="ORF">GSI_13079</name>
</gene>
<dbReference type="PANTHER" id="PTHR12684">
    <property type="entry name" value="PUTATIVE PHOSPHOTRANSFERASE"/>
    <property type="match status" value="1"/>
</dbReference>
<evidence type="ECO:0000313" key="8">
    <source>
        <dbReference type="EMBL" id="PIL25190.1"/>
    </source>
</evidence>
<feature type="region of interest" description="Disordered" evidence="7">
    <location>
        <begin position="253"/>
        <end position="295"/>
    </location>
</feature>
<dbReference type="InterPro" id="IPR042080">
    <property type="entry name" value="RNA_2'-PTrans_N"/>
</dbReference>
<accession>A0A2G8RUK0</accession>
<dbReference type="AlphaFoldDB" id="A0A2G8RUK0"/>
<dbReference type="Proteomes" id="UP000230002">
    <property type="component" value="Unassembled WGS sequence"/>
</dbReference>
<dbReference type="GO" id="GO:0006388">
    <property type="term" value="P:tRNA splicing, via endonucleolytic cleavage and ligation"/>
    <property type="evidence" value="ECO:0007669"/>
    <property type="project" value="TreeGrafter"/>
</dbReference>
<protein>
    <recommendedName>
        <fullName evidence="3">2'-phosphotransferase</fullName>
        <ecNumber evidence="3">2.7.1.160</ecNumber>
    </recommendedName>
</protein>
<dbReference type="EMBL" id="AYKW01000056">
    <property type="protein sequence ID" value="PIL25190.1"/>
    <property type="molecule type" value="Genomic_DNA"/>
</dbReference>
<comment type="caution">
    <text evidence="8">The sequence shown here is derived from an EMBL/GenBank/DDBJ whole genome shotgun (WGS) entry which is preliminary data.</text>
</comment>
<evidence type="ECO:0000256" key="7">
    <source>
        <dbReference type="SAM" id="MobiDB-lite"/>
    </source>
</evidence>
<dbReference type="OrthoDB" id="419694at2759"/>
<dbReference type="GO" id="GO:0000215">
    <property type="term" value="F:tRNA 2'-phosphotransferase activity"/>
    <property type="evidence" value="ECO:0007669"/>
    <property type="project" value="UniProtKB-EC"/>
</dbReference>
<dbReference type="Gene3D" id="1.10.10.970">
    <property type="entry name" value="RNA 2'-phosphotransferase, Tpt1/KptA family, N-terminal domain"/>
    <property type="match status" value="1"/>
</dbReference>
<keyword evidence="9" id="KW-1185">Reference proteome</keyword>